<keyword evidence="1" id="KW-0472">Membrane</keyword>
<evidence type="ECO:0000313" key="5">
    <source>
        <dbReference type="Proteomes" id="UP000607435"/>
    </source>
</evidence>
<dbReference type="Gene3D" id="3.55.50.30">
    <property type="match status" value="1"/>
</dbReference>
<accession>A0ABR6Y022</accession>
<evidence type="ECO:0000259" key="3">
    <source>
        <dbReference type="Pfam" id="PF16344"/>
    </source>
</evidence>
<organism evidence="4 5">
    <name type="scientific">Winogradskyella echinorum</name>
    <dbReference type="NCBI Taxonomy" id="538189"/>
    <lineage>
        <taxon>Bacteria</taxon>
        <taxon>Pseudomonadati</taxon>
        <taxon>Bacteroidota</taxon>
        <taxon>Flavobacteriia</taxon>
        <taxon>Flavobacteriales</taxon>
        <taxon>Flavobacteriaceae</taxon>
        <taxon>Winogradskyella</taxon>
    </lineage>
</organism>
<dbReference type="Pfam" id="PF04773">
    <property type="entry name" value="FecR"/>
    <property type="match status" value="1"/>
</dbReference>
<evidence type="ECO:0000313" key="4">
    <source>
        <dbReference type="EMBL" id="MBC3845600.1"/>
    </source>
</evidence>
<keyword evidence="5" id="KW-1185">Reference proteome</keyword>
<gene>
    <name evidence="4" type="ORF">H6H04_04365</name>
</gene>
<comment type="caution">
    <text evidence="4">The sequence shown here is derived from an EMBL/GenBank/DDBJ whole genome shotgun (WGS) entry which is preliminary data.</text>
</comment>
<keyword evidence="1" id="KW-0812">Transmembrane</keyword>
<dbReference type="InterPro" id="IPR032508">
    <property type="entry name" value="FecR_C"/>
</dbReference>
<feature type="domain" description="FecR protein" evidence="2">
    <location>
        <begin position="100"/>
        <end position="190"/>
    </location>
</feature>
<keyword evidence="1" id="KW-1133">Transmembrane helix</keyword>
<name>A0ABR6Y022_9FLAO</name>
<sequence>MTENDLLKKWLNDELTDAEKDAFSKQPDYAINQNIIDKAKHFKASQFSKAEDFKTFKANYQNKTPVKRLTWLQPFISIAAALIIGFGVYFTFFNSDIVEVKTLIAQQTTTSLPDQSTVILNADSKITYDSDTWNTTRRLNLEGEAYFKVAKGKTFDVVTPNGTVTVIGTEFNVKARKAYFEIMCFEGIVKVTSDTITEQLVAGETFRILNKKFTQSKTIDLEPQWTNNRSSFKSVPLKKVFDELERQYNIKVLFKNTDLSRVFTGVFVNDNIENALISITKPMNLTFEISSPKQVLIHGNKN</sequence>
<evidence type="ECO:0000259" key="2">
    <source>
        <dbReference type="Pfam" id="PF04773"/>
    </source>
</evidence>
<dbReference type="RefSeq" id="WP_186844707.1">
    <property type="nucleotide sequence ID" value="NZ_JACOME010000001.1"/>
</dbReference>
<feature type="domain" description="Protein FecR C-terminal" evidence="3">
    <location>
        <begin position="231"/>
        <end position="291"/>
    </location>
</feature>
<dbReference type="InterPro" id="IPR012373">
    <property type="entry name" value="Ferrdict_sens_TM"/>
</dbReference>
<dbReference type="InterPro" id="IPR006860">
    <property type="entry name" value="FecR"/>
</dbReference>
<dbReference type="PANTHER" id="PTHR30273:SF2">
    <property type="entry name" value="PROTEIN FECR"/>
    <property type="match status" value="1"/>
</dbReference>
<proteinExistence type="predicted"/>
<dbReference type="Proteomes" id="UP000607435">
    <property type="component" value="Unassembled WGS sequence"/>
</dbReference>
<dbReference type="EMBL" id="JACOME010000001">
    <property type="protein sequence ID" value="MBC3845600.1"/>
    <property type="molecule type" value="Genomic_DNA"/>
</dbReference>
<reference evidence="4 5" key="1">
    <citation type="submission" date="2020-08" db="EMBL/GenBank/DDBJ databases">
        <title>Winogradskyella ouciana sp. nov., isolated from the hadal seawater of the Mariana Trench.</title>
        <authorList>
            <person name="He X."/>
        </authorList>
    </citation>
    <scope>NUCLEOTIDE SEQUENCE [LARGE SCALE GENOMIC DNA]</scope>
    <source>
        <strain evidence="4 5">KCTC 22026</strain>
    </source>
</reference>
<dbReference type="PIRSF" id="PIRSF018266">
    <property type="entry name" value="FecR"/>
    <property type="match status" value="1"/>
</dbReference>
<dbReference type="Gene3D" id="2.60.120.1440">
    <property type="match status" value="1"/>
</dbReference>
<evidence type="ECO:0000256" key="1">
    <source>
        <dbReference type="SAM" id="Phobius"/>
    </source>
</evidence>
<protein>
    <submittedName>
        <fullName evidence="4">FecR family protein</fullName>
    </submittedName>
</protein>
<dbReference type="Pfam" id="PF16344">
    <property type="entry name" value="FecR_C"/>
    <property type="match status" value="1"/>
</dbReference>
<dbReference type="PANTHER" id="PTHR30273">
    <property type="entry name" value="PERIPLASMIC SIGNAL SENSOR AND SIGMA FACTOR ACTIVATOR FECR-RELATED"/>
    <property type="match status" value="1"/>
</dbReference>
<feature type="transmembrane region" description="Helical" evidence="1">
    <location>
        <begin position="71"/>
        <end position="92"/>
    </location>
</feature>